<dbReference type="Pfam" id="PF19830">
    <property type="entry name" value="DUF6311"/>
    <property type="match status" value="1"/>
</dbReference>
<feature type="transmembrane region" description="Helical" evidence="1">
    <location>
        <begin position="223"/>
        <end position="248"/>
    </location>
</feature>
<comment type="caution">
    <text evidence="4">The sequence shown here is derived from an EMBL/GenBank/DDBJ whole genome shotgun (WGS) entry which is preliminary data.</text>
</comment>
<feature type="transmembrane region" description="Helical" evidence="1">
    <location>
        <begin position="293"/>
        <end position="311"/>
    </location>
</feature>
<feature type="transmembrane region" description="Helical" evidence="1">
    <location>
        <begin position="156"/>
        <end position="174"/>
    </location>
</feature>
<proteinExistence type="predicted"/>
<dbReference type="Pfam" id="PF25853">
    <property type="entry name" value="DUF6311_C"/>
    <property type="match status" value="1"/>
</dbReference>
<dbReference type="InterPro" id="IPR046278">
    <property type="entry name" value="DUF6311"/>
</dbReference>
<gene>
    <name evidence="4" type="ORF">K1J50_10260</name>
</gene>
<evidence type="ECO:0000259" key="2">
    <source>
        <dbReference type="Pfam" id="PF19830"/>
    </source>
</evidence>
<keyword evidence="1" id="KW-1133">Transmembrane helix</keyword>
<evidence type="ECO:0000313" key="4">
    <source>
        <dbReference type="EMBL" id="MBW8269871.1"/>
    </source>
</evidence>
<name>A0ABS7F510_9PROT</name>
<organism evidence="4 5">
    <name type="scientific">Caldovatus aquaticus</name>
    <dbReference type="NCBI Taxonomy" id="2865671"/>
    <lineage>
        <taxon>Bacteria</taxon>
        <taxon>Pseudomonadati</taxon>
        <taxon>Pseudomonadota</taxon>
        <taxon>Alphaproteobacteria</taxon>
        <taxon>Acetobacterales</taxon>
        <taxon>Roseomonadaceae</taxon>
        <taxon>Caldovatus</taxon>
    </lineage>
</organism>
<keyword evidence="1" id="KW-0472">Membrane</keyword>
<dbReference type="InterPro" id="IPR058671">
    <property type="entry name" value="DUF6311_C"/>
</dbReference>
<accession>A0ABS7F510</accession>
<protein>
    <recommendedName>
        <fullName evidence="6">Glycosyltransferase RgtA/B/C/D-like domain-containing protein</fullName>
    </recommendedName>
</protein>
<feature type="transmembrane region" description="Helical" evidence="1">
    <location>
        <begin position="186"/>
        <end position="211"/>
    </location>
</feature>
<dbReference type="Proteomes" id="UP001519924">
    <property type="component" value="Unassembled WGS sequence"/>
</dbReference>
<feature type="domain" description="DUF6311" evidence="3">
    <location>
        <begin position="432"/>
        <end position="538"/>
    </location>
</feature>
<sequence>MPAAASVAAHAAAALLGAALALALLPREFLLPEAGRPWMPVGDAAQHIVAQRYFLRDPAWHWPPLLAPHLGTAEGGTNIAFADGIPLLALLLKAIAAWLPAGFHGIGLWYGLAFVAQPVAAVWCLRGSGERRLVPALGVALAAASMPAWLNRYGHAALTGHFFLLVALGLYLRLARRQGAAPWAAAAAVAVAALLAHPYLAAMVLALLGAVPLTWLLRRDAAAAGTALAGSGAATAAVLLVMAAFGYLGATGEGGYGQFAMNLLAPVWPHRSGLLAGLVAAEVDATGHGGWEGYNWLGAGLLGGLAAAGLLRPRAVAATLRRHGGLALVLLGLTLLAVSHRVGLGPAVLLDLGAVPAVLEQFRASGRFFWPVAYALLIGTAAVLARHPRRGLGAALVLAMGLAQFADAAPLRAALRDWAATRPAWTLHAPALRALFARHERLTLLPSWPCIARGAERDYAQTLEALALASETALPVSTMYVARWRGAPPACRDDERAAAPLAPGELRLILPGAVARLLPLVPGAAERCVAVGEAVACAAPPAGP</sequence>
<evidence type="ECO:0008006" key="6">
    <source>
        <dbReference type="Google" id="ProtNLM"/>
    </source>
</evidence>
<evidence type="ECO:0000256" key="1">
    <source>
        <dbReference type="SAM" id="Phobius"/>
    </source>
</evidence>
<feature type="transmembrane region" description="Helical" evidence="1">
    <location>
        <begin position="323"/>
        <end position="342"/>
    </location>
</feature>
<keyword evidence="5" id="KW-1185">Reference proteome</keyword>
<reference evidence="4 5" key="1">
    <citation type="submission" date="2021-08" db="EMBL/GenBank/DDBJ databases">
        <title>Caldovatus sediminis gen. nov., sp. nov., a moderately thermophilic bacterium isolated from a hot spring.</title>
        <authorList>
            <person name="Hu C.-J."/>
            <person name="Li W.-J."/>
            <person name="Xian W.-D."/>
        </authorList>
    </citation>
    <scope>NUCLEOTIDE SEQUENCE [LARGE SCALE GENOMIC DNA]</scope>
    <source>
        <strain evidence="4 5">SYSU G05006</strain>
    </source>
</reference>
<dbReference type="EMBL" id="JAHZUY010000024">
    <property type="protein sequence ID" value="MBW8269871.1"/>
    <property type="molecule type" value="Genomic_DNA"/>
</dbReference>
<keyword evidence="1" id="KW-0812">Transmembrane</keyword>
<evidence type="ECO:0000313" key="5">
    <source>
        <dbReference type="Proteomes" id="UP001519924"/>
    </source>
</evidence>
<dbReference type="RefSeq" id="WP_220117625.1">
    <property type="nucleotide sequence ID" value="NZ_JAHZUY010000024.1"/>
</dbReference>
<feature type="domain" description="DUF6311" evidence="2">
    <location>
        <begin position="14"/>
        <end position="408"/>
    </location>
</feature>
<evidence type="ECO:0000259" key="3">
    <source>
        <dbReference type="Pfam" id="PF25853"/>
    </source>
</evidence>
<feature type="transmembrane region" description="Helical" evidence="1">
    <location>
        <begin position="368"/>
        <end position="385"/>
    </location>
</feature>